<keyword evidence="2" id="KW-1185">Reference proteome</keyword>
<organism evidence="1 2">
    <name type="scientific">Eretmocerus hayati</name>
    <dbReference type="NCBI Taxonomy" id="131215"/>
    <lineage>
        <taxon>Eukaryota</taxon>
        <taxon>Metazoa</taxon>
        <taxon>Ecdysozoa</taxon>
        <taxon>Arthropoda</taxon>
        <taxon>Hexapoda</taxon>
        <taxon>Insecta</taxon>
        <taxon>Pterygota</taxon>
        <taxon>Neoptera</taxon>
        <taxon>Endopterygota</taxon>
        <taxon>Hymenoptera</taxon>
        <taxon>Apocrita</taxon>
        <taxon>Proctotrupomorpha</taxon>
        <taxon>Chalcidoidea</taxon>
        <taxon>Aphelinidae</taxon>
        <taxon>Aphelininae</taxon>
        <taxon>Eretmocerus</taxon>
    </lineage>
</organism>
<feature type="non-terminal residue" evidence="1">
    <location>
        <position position="929"/>
    </location>
</feature>
<proteinExistence type="predicted"/>
<accession>A0ACC2PP12</accession>
<evidence type="ECO:0000313" key="1">
    <source>
        <dbReference type="EMBL" id="KAJ8683520.1"/>
    </source>
</evidence>
<sequence>MVTGQKNNLKKYPVIVFIHGESYEWNSGNPYDGSVLAAYGNIVFVTVNFRLGILGFLRPGIKDNTMSNFGLLDQIAALDWLQENIGHFGGDPSRITLLGHGTGAVFVNLLLLSPISIGKELFRRAILMSGSALNPDAIGKAPLQITGQVAYALNCPQNSDEELVACLKTRSVQDLLRVKIEKPKYVPGFAPLVDPAVIPDKPINLMKNADNLARFDLMYGVTELEKFHALPGVALLEGLSKPGRDEFIRDSVKATYELEDKVLLRKVLDHYERAKLGGSDRQPRESDEYEWNRDLALEVVSDSAVVAPLIATANLHSRANPKSYMYVFSHLRSIRDDPKQDFHIRHTVHGEELPYVLGVPLDGEGYHLSAAYDEGEALLSKAMMDWWCNFAYSGNPNNVRLPPARSFPVKDDYKAELSYHIDWPEYDPENQTYFNLTTPARVGHRYRASEMEFWNEAIPHLLRRPKAELSLIRDKSTTTTRRPRPALLDVLDRDFSSNISGLFGSSSSSGSGLSNVFGTRDNMTDYGEGDEELENGMNLGDGKVDSAGSTKNPASGENGSGYLRNSSAISLVIGLGIIFLLINATALVYLYRKRQKIRKKASAGVGNGGGLSPLCSEHLTSACSSVQDAGVVAAVATLARRSNPSTARRELGYCYSASKPDIREIIKNDKAYDNNSNFGRRSRENSSSTIDTRVKVTKWIQQEIVHSEKSNLHRCSPRTLRKTRENLQREHREKLMNQQKSQQSPSHQQAQQITESEEYQNQMYAESQQIRVRPGVRKPTSASKVSVAVDATPASRTDSILNQIPIEVAKAVGPTASSDYLNFSEDAATIILGAQNMSEYCEPTEFQTDQVNTDEGRGGPNIVVIEHHQSRSDPLPMDKVPNYNAPKANSTSAKINESDSGSASSLYARINPKKKSRLPLYHQMQHEDM</sequence>
<gene>
    <name evidence="1" type="ORF">QAD02_019312</name>
</gene>
<reference evidence="1" key="1">
    <citation type="submission" date="2023-04" db="EMBL/GenBank/DDBJ databases">
        <title>A chromosome-level genome assembly of the parasitoid wasp Eretmocerus hayati.</title>
        <authorList>
            <person name="Zhong Y."/>
            <person name="Liu S."/>
            <person name="Liu Y."/>
        </authorList>
    </citation>
    <scope>NUCLEOTIDE SEQUENCE</scope>
    <source>
        <strain evidence="1">ZJU_SS_LIU_2023</strain>
    </source>
</reference>
<dbReference type="Proteomes" id="UP001239111">
    <property type="component" value="Chromosome 1"/>
</dbReference>
<name>A0ACC2PP12_9HYME</name>
<comment type="caution">
    <text evidence="1">The sequence shown here is derived from an EMBL/GenBank/DDBJ whole genome shotgun (WGS) entry which is preliminary data.</text>
</comment>
<protein>
    <submittedName>
        <fullName evidence="1">Uncharacterized protein</fullName>
    </submittedName>
</protein>
<dbReference type="EMBL" id="CM056741">
    <property type="protein sequence ID" value="KAJ8683520.1"/>
    <property type="molecule type" value="Genomic_DNA"/>
</dbReference>
<evidence type="ECO:0000313" key="2">
    <source>
        <dbReference type="Proteomes" id="UP001239111"/>
    </source>
</evidence>